<dbReference type="EMBL" id="AHKC01015023">
    <property type="protein sequence ID" value="EKF28757.1"/>
    <property type="molecule type" value="Genomic_DNA"/>
</dbReference>
<evidence type="ECO:0000256" key="2">
    <source>
        <dbReference type="SAM" id="Phobius"/>
    </source>
</evidence>
<feature type="compositionally biased region" description="Basic and acidic residues" evidence="1">
    <location>
        <begin position="123"/>
        <end position="133"/>
    </location>
</feature>
<feature type="transmembrane region" description="Helical" evidence="2">
    <location>
        <begin position="20"/>
        <end position="44"/>
    </location>
</feature>
<sequence length="250" mass="28675">MKDATFITALRWATYFHMKVAGITGGWSGFNTFLMLPLQLLRLFDDSCCERHPRGGGGGGLLLCLFLCCLFVCTGGRVVELFIFVCLFLFLFVCLGAALQEKREKKEKRKKKNGSNKSQEIPRVGREGERETKERLKTPCRLIYLRALFSQNYVLPFNSPPHKSPTNPSCSLTFYVFVFFSLPRKQRVAAGPNFEIYSPRPTTHPATSYFIIYFIILFFISLFFFSSFFSFLFSPLCLCVCLLACRETKR</sequence>
<reference evidence="3 4" key="1">
    <citation type="journal article" date="2012" name="BMC Genomics">
        <title>Comparative genomic analysis of human infective Trypanosoma cruzi lineages with the bat-restricted subspecies T. cruzi marinkellei.</title>
        <authorList>
            <person name="Franzen O."/>
            <person name="Talavera-Lopez C."/>
            <person name="Ochaya S."/>
            <person name="Butler C.E."/>
            <person name="Messenger L.A."/>
            <person name="Lewis M.D."/>
            <person name="Llewellyn M.S."/>
            <person name="Marinkelle C.J."/>
            <person name="Tyler K.M."/>
            <person name="Miles M.A."/>
            <person name="Andersson B."/>
        </authorList>
    </citation>
    <scope>NUCLEOTIDE SEQUENCE [LARGE SCALE GENOMIC DNA]</scope>
    <source>
        <strain evidence="3 4">B7</strain>
    </source>
</reference>
<feature type="transmembrane region" description="Helical" evidence="2">
    <location>
        <begin position="56"/>
        <end position="75"/>
    </location>
</feature>
<dbReference type="AlphaFoldDB" id="K2NIK7"/>
<protein>
    <submittedName>
        <fullName evidence="3">Uncharacterized protein</fullName>
    </submittedName>
</protein>
<name>K2NIK7_TRYCR</name>
<organism evidence="3 4">
    <name type="scientific">Trypanosoma cruzi marinkellei</name>
    <dbReference type="NCBI Taxonomy" id="85056"/>
    <lineage>
        <taxon>Eukaryota</taxon>
        <taxon>Discoba</taxon>
        <taxon>Euglenozoa</taxon>
        <taxon>Kinetoplastea</taxon>
        <taxon>Metakinetoplastina</taxon>
        <taxon>Trypanosomatida</taxon>
        <taxon>Trypanosomatidae</taxon>
        <taxon>Trypanosoma</taxon>
        <taxon>Schizotrypanum</taxon>
    </lineage>
</organism>
<comment type="caution">
    <text evidence="3">The sequence shown here is derived from an EMBL/GenBank/DDBJ whole genome shotgun (WGS) entry which is preliminary data.</text>
</comment>
<keyword evidence="2" id="KW-0812">Transmembrane</keyword>
<proteinExistence type="predicted"/>
<evidence type="ECO:0000313" key="4">
    <source>
        <dbReference type="Proteomes" id="UP000007350"/>
    </source>
</evidence>
<evidence type="ECO:0000313" key="3">
    <source>
        <dbReference type="EMBL" id="EKF28757.1"/>
    </source>
</evidence>
<feature type="transmembrane region" description="Helical" evidence="2">
    <location>
        <begin position="81"/>
        <end position="99"/>
    </location>
</feature>
<feature type="region of interest" description="Disordered" evidence="1">
    <location>
        <begin position="105"/>
        <end position="133"/>
    </location>
</feature>
<gene>
    <name evidence="3" type="ORF">MOQ_007485</name>
</gene>
<evidence type="ECO:0000256" key="1">
    <source>
        <dbReference type="SAM" id="MobiDB-lite"/>
    </source>
</evidence>
<feature type="compositionally biased region" description="Basic residues" evidence="1">
    <location>
        <begin position="105"/>
        <end position="114"/>
    </location>
</feature>
<accession>K2NIK7</accession>
<keyword evidence="4" id="KW-1185">Reference proteome</keyword>
<keyword evidence="2" id="KW-1133">Transmembrane helix</keyword>
<dbReference type="Proteomes" id="UP000007350">
    <property type="component" value="Unassembled WGS sequence"/>
</dbReference>
<feature type="transmembrane region" description="Helical" evidence="2">
    <location>
        <begin position="210"/>
        <end position="233"/>
    </location>
</feature>
<keyword evidence="2" id="KW-0472">Membrane</keyword>